<name>A0AAD7W788_9TELE</name>
<comment type="caution">
    <text evidence="1">The sequence shown here is derived from an EMBL/GenBank/DDBJ whole genome shotgun (WGS) entry which is preliminary data.</text>
</comment>
<reference evidence="1" key="1">
    <citation type="journal article" date="2023" name="Science">
        <title>Genome structures resolve the early diversification of teleost fishes.</title>
        <authorList>
            <person name="Parey E."/>
            <person name="Louis A."/>
            <person name="Montfort J."/>
            <person name="Bouchez O."/>
            <person name="Roques C."/>
            <person name="Iampietro C."/>
            <person name="Lluch J."/>
            <person name="Castinel A."/>
            <person name="Donnadieu C."/>
            <person name="Desvignes T."/>
            <person name="Floi Bucao C."/>
            <person name="Jouanno E."/>
            <person name="Wen M."/>
            <person name="Mejri S."/>
            <person name="Dirks R."/>
            <person name="Jansen H."/>
            <person name="Henkel C."/>
            <person name="Chen W.J."/>
            <person name="Zahm M."/>
            <person name="Cabau C."/>
            <person name="Klopp C."/>
            <person name="Thompson A.W."/>
            <person name="Robinson-Rechavi M."/>
            <person name="Braasch I."/>
            <person name="Lecointre G."/>
            <person name="Bobe J."/>
            <person name="Postlethwait J.H."/>
            <person name="Berthelot C."/>
            <person name="Roest Crollius H."/>
            <person name="Guiguen Y."/>
        </authorList>
    </citation>
    <scope>NUCLEOTIDE SEQUENCE</scope>
    <source>
        <strain evidence="1">NC1722</strain>
    </source>
</reference>
<sequence length="146" mass="17114">MARPQFIKRLWISTPTLRRFMNLDSGLCTTSQAHLLRCKSHLEFQHISIGSGWNFSNAGNSRERFGLSCLLKIYSFLLDKGCRSLTKFQKCVYYDCVCLRSIQVWSGWKNVFNANLCHILISHILFQRQRSFWFILLPSNRMNLMG</sequence>
<evidence type="ECO:0000313" key="1">
    <source>
        <dbReference type="EMBL" id="KAJ8386382.1"/>
    </source>
</evidence>
<accession>A0AAD7W788</accession>
<dbReference type="Proteomes" id="UP001221898">
    <property type="component" value="Unassembled WGS sequence"/>
</dbReference>
<protein>
    <submittedName>
        <fullName evidence="1">Uncharacterized protein</fullName>
    </submittedName>
</protein>
<dbReference type="AlphaFoldDB" id="A0AAD7W788"/>
<dbReference type="EMBL" id="JAINUG010000229">
    <property type="protein sequence ID" value="KAJ8386382.1"/>
    <property type="molecule type" value="Genomic_DNA"/>
</dbReference>
<organism evidence="1 2">
    <name type="scientific">Aldrovandia affinis</name>
    <dbReference type="NCBI Taxonomy" id="143900"/>
    <lineage>
        <taxon>Eukaryota</taxon>
        <taxon>Metazoa</taxon>
        <taxon>Chordata</taxon>
        <taxon>Craniata</taxon>
        <taxon>Vertebrata</taxon>
        <taxon>Euteleostomi</taxon>
        <taxon>Actinopterygii</taxon>
        <taxon>Neopterygii</taxon>
        <taxon>Teleostei</taxon>
        <taxon>Notacanthiformes</taxon>
        <taxon>Halosauridae</taxon>
        <taxon>Aldrovandia</taxon>
    </lineage>
</organism>
<gene>
    <name evidence="1" type="ORF">AAFF_G00170870</name>
</gene>
<keyword evidence="2" id="KW-1185">Reference proteome</keyword>
<evidence type="ECO:0000313" key="2">
    <source>
        <dbReference type="Proteomes" id="UP001221898"/>
    </source>
</evidence>
<proteinExistence type="predicted"/>